<gene>
    <name evidence="10" type="primary">murG</name>
    <name evidence="13" type="ORF">BPSY_1937</name>
</gene>
<feature type="binding site" evidence="10">
    <location>
        <position position="135"/>
    </location>
    <ligand>
        <name>UDP-N-acetyl-alpha-D-glucosamine</name>
        <dbReference type="ChEBI" id="CHEBI:57705"/>
    </ligand>
</feature>
<organism evidence="13 14">
    <name type="scientific">Bifidobacterium psychraerophilum</name>
    <dbReference type="NCBI Taxonomy" id="218140"/>
    <lineage>
        <taxon>Bacteria</taxon>
        <taxon>Bacillati</taxon>
        <taxon>Actinomycetota</taxon>
        <taxon>Actinomycetes</taxon>
        <taxon>Bifidobacteriales</taxon>
        <taxon>Bifidobacteriaceae</taxon>
        <taxon>Bifidobacterium</taxon>
    </lineage>
</organism>
<evidence type="ECO:0000256" key="7">
    <source>
        <dbReference type="ARBA" id="ARBA00023136"/>
    </source>
</evidence>
<evidence type="ECO:0000256" key="3">
    <source>
        <dbReference type="ARBA" id="ARBA00022676"/>
    </source>
</evidence>
<dbReference type="HAMAP" id="MF_00033">
    <property type="entry name" value="MurG"/>
    <property type="match status" value="1"/>
</dbReference>
<dbReference type="GO" id="GO:0051301">
    <property type="term" value="P:cell division"/>
    <property type="evidence" value="ECO:0007669"/>
    <property type="project" value="UniProtKB-KW"/>
</dbReference>
<evidence type="ECO:0000256" key="9">
    <source>
        <dbReference type="ARBA" id="ARBA00023316"/>
    </source>
</evidence>
<keyword evidence="8 10" id="KW-0131">Cell cycle</keyword>
<keyword evidence="4 10" id="KW-0808">Transferase</keyword>
<keyword evidence="7 10" id="KW-0472">Membrane</keyword>
<comment type="caution">
    <text evidence="10">Lacks conserved residue(s) required for the propagation of feature annotation.</text>
</comment>
<keyword evidence="2 10" id="KW-0132">Cell division</keyword>
<dbReference type="STRING" id="218140.BPSY_1937"/>
<dbReference type="SUPFAM" id="SSF53756">
    <property type="entry name" value="UDP-Glycosyltransferase/glycogen phosphorylase"/>
    <property type="match status" value="1"/>
</dbReference>
<feature type="binding site" evidence="10">
    <location>
        <position position="216"/>
    </location>
    <ligand>
        <name>UDP-N-acetyl-alpha-D-glucosamine</name>
        <dbReference type="ChEBI" id="CHEBI:57705"/>
    </ligand>
</feature>
<dbReference type="EMBL" id="JGZI01000010">
    <property type="protein sequence ID" value="KFI81528.1"/>
    <property type="molecule type" value="Genomic_DNA"/>
</dbReference>
<feature type="domain" description="Glycosyl transferase family 28 C-terminal" evidence="12">
    <location>
        <begin position="210"/>
        <end position="384"/>
    </location>
</feature>
<dbReference type="PANTHER" id="PTHR21015">
    <property type="entry name" value="UDP-N-ACETYLGLUCOSAMINE--N-ACETYLMURAMYL-(PENTAPEPTIDE) PYROPHOSPHORYL-UNDECAPRENOL N-ACETYLGLUCOSAMINE TRANSFERASE 1"/>
    <property type="match status" value="1"/>
</dbReference>
<comment type="similarity">
    <text evidence="10">Belongs to the glycosyltransferase 28 family. MurG subfamily.</text>
</comment>
<comment type="catalytic activity">
    <reaction evidence="10">
        <text>di-trans,octa-cis-undecaprenyl diphospho-N-acetyl-alpha-D-muramoyl-L-alanyl-D-glutamyl-meso-2,6-diaminopimeloyl-D-alanyl-D-alanine + UDP-N-acetyl-alpha-D-glucosamine = di-trans,octa-cis-undecaprenyl diphospho-[N-acetyl-alpha-D-glucosaminyl-(1-&gt;4)]-N-acetyl-alpha-D-muramoyl-L-alanyl-D-glutamyl-meso-2,6-diaminopimeloyl-D-alanyl-D-alanine + UDP + H(+)</text>
        <dbReference type="Rhea" id="RHEA:31227"/>
        <dbReference type="ChEBI" id="CHEBI:15378"/>
        <dbReference type="ChEBI" id="CHEBI:57705"/>
        <dbReference type="ChEBI" id="CHEBI:58223"/>
        <dbReference type="ChEBI" id="CHEBI:61387"/>
        <dbReference type="ChEBI" id="CHEBI:61388"/>
        <dbReference type="EC" id="2.4.1.227"/>
    </reaction>
</comment>
<dbReference type="GO" id="GO:0008360">
    <property type="term" value="P:regulation of cell shape"/>
    <property type="evidence" value="ECO:0007669"/>
    <property type="project" value="UniProtKB-KW"/>
</dbReference>
<keyword evidence="9 10" id="KW-0961">Cell wall biogenesis/degradation</keyword>
<sequence>MLRGMGNREERVHVVLAGGGTAGHVNPLLSVADAIRAERPDASITVVGTESGLEHDLVPQAGYRLETIEKLPFPRSLNAATFAFPGKWMSEVRKAKAILARHHADVVVGFGGYASAPVYRAAKRMHIPIVIHEQNAKAGMANKLGAKWADYIATVYDNTGLEAPKGVRIERVGLPLRPVIARLCKDLDTPRLARVEAASALGVDPTRPLILITGGSLGAASINTAVAGACTELLSRAQVIHLTGKGKIQDVKRIVSERAGADVLNDLGLEHVGHGDYHAVEYLQRMDLAFACADLTICRAGAGTVAELAAVGMPAIYVPLPFGNGEQRFNAQPVVEAGGGLLVDDADFTSSWVAEHVVSLMEDQQGLQRLADAAWKFGTRDAAQIMAKRVLALAGGASIME</sequence>
<proteinExistence type="inferred from homology"/>
<dbReference type="Proteomes" id="UP000029050">
    <property type="component" value="Unassembled WGS sequence"/>
</dbReference>
<feature type="domain" description="Glycosyltransferase family 28 N-terminal" evidence="11">
    <location>
        <begin position="14"/>
        <end position="153"/>
    </location>
</feature>
<keyword evidence="6 10" id="KW-0573">Peptidoglycan synthesis</keyword>
<evidence type="ECO:0000256" key="4">
    <source>
        <dbReference type="ARBA" id="ARBA00022679"/>
    </source>
</evidence>
<evidence type="ECO:0000313" key="13">
    <source>
        <dbReference type="EMBL" id="KFI81528.1"/>
    </source>
</evidence>
<dbReference type="Pfam" id="PF03033">
    <property type="entry name" value="Glyco_transf_28"/>
    <property type="match status" value="1"/>
</dbReference>
<feature type="binding site" evidence="10">
    <location>
        <position position="327"/>
    </location>
    <ligand>
        <name>UDP-N-acetyl-alpha-D-glucosamine</name>
        <dbReference type="ChEBI" id="CHEBI:57705"/>
    </ligand>
</feature>
<evidence type="ECO:0000256" key="10">
    <source>
        <dbReference type="HAMAP-Rule" id="MF_00033"/>
    </source>
</evidence>
<dbReference type="eggNOG" id="COG0707">
    <property type="taxonomic scope" value="Bacteria"/>
</dbReference>
<dbReference type="Gene3D" id="3.40.50.2000">
    <property type="entry name" value="Glycogen Phosphorylase B"/>
    <property type="match status" value="2"/>
</dbReference>
<dbReference type="CDD" id="cd03785">
    <property type="entry name" value="GT28_MurG"/>
    <property type="match status" value="1"/>
</dbReference>
<comment type="pathway">
    <text evidence="10">Cell wall biogenesis; peptidoglycan biosynthesis.</text>
</comment>
<dbReference type="InterPro" id="IPR004276">
    <property type="entry name" value="GlycoTrans_28_N"/>
</dbReference>
<keyword evidence="1 10" id="KW-1003">Cell membrane</keyword>
<dbReference type="GO" id="GO:0051991">
    <property type="term" value="F:UDP-N-acetyl-D-glucosamine:N-acetylmuramoyl-L-alanyl-D-glutamyl-meso-2,6-diaminopimelyl-D-alanyl-D-alanine-diphosphoundecaprenol 4-beta-N-acetylglucosaminlytransferase activity"/>
    <property type="evidence" value="ECO:0007669"/>
    <property type="project" value="RHEA"/>
</dbReference>
<dbReference type="GO" id="GO:0009252">
    <property type="term" value="P:peptidoglycan biosynthetic process"/>
    <property type="evidence" value="ECO:0007669"/>
    <property type="project" value="UniProtKB-UniRule"/>
</dbReference>
<dbReference type="Pfam" id="PF04101">
    <property type="entry name" value="Glyco_tran_28_C"/>
    <property type="match status" value="1"/>
</dbReference>
<feature type="binding site" evidence="10">
    <location>
        <position position="177"/>
    </location>
    <ligand>
        <name>UDP-N-acetyl-alpha-D-glucosamine</name>
        <dbReference type="ChEBI" id="CHEBI:57705"/>
    </ligand>
</feature>
<evidence type="ECO:0000256" key="1">
    <source>
        <dbReference type="ARBA" id="ARBA00022475"/>
    </source>
</evidence>
<evidence type="ECO:0000256" key="8">
    <source>
        <dbReference type="ARBA" id="ARBA00023306"/>
    </source>
</evidence>
<dbReference type="GO" id="GO:0071555">
    <property type="term" value="P:cell wall organization"/>
    <property type="evidence" value="ECO:0007669"/>
    <property type="project" value="UniProtKB-KW"/>
</dbReference>
<reference evidence="13 14" key="1">
    <citation type="submission" date="2014-03" db="EMBL/GenBank/DDBJ databases">
        <title>Genomics of Bifidobacteria.</title>
        <authorList>
            <person name="Ventura M."/>
            <person name="Milani C."/>
            <person name="Lugli G.A."/>
        </authorList>
    </citation>
    <scope>NUCLEOTIDE SEQUENCE [LARGE SCALE GENOMIC DNA]</scope>
    <source>
        <strain evidence="13 14">LMG 21775</strain>
    </source>
</reference>
<comment type="subcellular location">
    <subcellularLocation>
        <location evidence="10">Cell membrane</location>
        <topology evidence="10">Peripheral membrane protein</topology>
        <orientation evidence="10">Cytoplasmic side</orientation>
    </subcellularLocation>
</comment>
<keyword evidence="3 10" id="KW-0328">Glycosyltransferase</keyword>
<dbReference type="PANTHER" id="PTHR21015:SF22">
    <property type="entry name" value="GLYCOSYLTRANSFERASE"/>
    <property type="match status" value="1"/>
</dbReference>
<name>A0A087CE28_9BIFI</name>
<evidence type="ECO:0000256" key="2">
    <source>
        <dbReference type="ARBA" id="ARBA00022618"/>
    </source>
</evidence>
<keyword evidence="5 10" id="KW-0133">Cell shape</keyword>
<accession>A0A087CE28</accession>
<evidence type="ECO:0000256" key="6">
    <source>
        <dbReference type="ARBA" id="ARBA00022984"/>
    </source>
</evidence>
<comment type="function">
    <text evidence="10">Cell wall formation. Catalyzes the transfer of a GlcNAc subunit on undecaprenyl-pyrophosphoryl-MurNAc-pentapeptide (lipid intermediate I) to form undecaprenyl-pyrophosphoryl-MurNAc-(pentapeptide)GlcNAc (lipid intermediate II).</text>
</comment>
<feature type="binding site" evidence="10">
    <location>
        <begin position="21"/>
        <end position="23"/>
    </location>
    <ligand>
        <name>UDP-N-acetyl-alpha-D-glucosamine</name>
        <dbReference type="ChEBI" id="CHEBI:57705"/>
    </ligand>
</feature>
<evidence type="ECO:0000256" key="5">
    <source>
        <dbReference type="ARBA" id="ARBA00022960"/>
    </source>
</evidence>
<dbReference type="EC" id="2.4.1.227" evidence="10"/>
<dbReference type="GO" id="GO:0005975">
    <property type="term" value="P:carbohydrate metabolic process"/>
    <property type="evidence" value="ECO:0007669"/>
    <property type="project" value="InterPro"/>
</dbReference>
<dbReference type="InterPro" id="IPR007235">
    <property type="entry name" value="Glyco_trans_28_C"/>
</dbReference>
<evidence type="ECO:0000259" key="11">
    <source>
        <dbReference type="Pfam" id="PF03033"/>
    </source>
</evidence>
<evidence type="ECO:0000313" key="14">
    <source>
        <dbReference type="Proteomes" id="UP000029050"/>
    </source>
</evidence>
<evidence type="ECO:0000259" key="12">
    <source>
        <dbReference type="Pfam" id="PF04101"/>
    </source>
</evidence>
<dbReference type="GO" id="GO:0005886">
    <property type="term" value="C:plasma membrane"/>
    <property type="evidence" value="ECO:0007669"/>
    <property type="project" value="UniProtKB-SubCell"/>
</dbReference>
<protein>
    <recommendedName>
        <fullName evidence="10">UDP-N-acetylglucosamine--N-acetylmuramyl-(pentapeptide) pyrophosphoryl-undecaprenol N-acetylglucosamine transferase</fullName>
        <ecNumber evidence="10">2.4.1.227</ecNumber>
    </recommendedName>
    <alternativeName>
        <fullName evidence="10">Undecaprenyl-PP-MurNAc-pentapeptide-UDPGlcNAc GlcNAc transferase</fullName>
    </alternativeName>
</protein>
<keyword evidence="14" id="KW-1185">Reference proteome</keyword>
<dbReference type="GO" id="GO:0050511">
    <property type="term" value="F:undecaprenyldiphospho-muramoylpentapeptide beta-N-acetylglucosaminyltransferase activity"/>
    <property type="evidence" value="ECO:0007669"/>
    <property type="project" value="UniProtKB-UniRule"/>
</dbReference>
<comment type="caution">
    <text evidence="13">The sequence shown here is derived from an EMBL/GenBank/DDBJ whole genome shotgun (WGS) entry which is preliminary data.</text>
</comment>
<dbReference type="InterPro" id="IPR006009">
    <property type="entry name" value="GlcNAc_MurG"/>
</dbReference>
<dbReference type="UniPathway" id="UPA00219"/>
<dbReference type="AlphaFoldDB" id="A0A087CE28"/>